<feature type="transmembrane region" description="Helical" evidence="1">
    <location>
        <begin position="124"/>
        <end position="144"/>
    </location>
</feature>
<dbReference type="Pfam" id="PF01841">
    <property type="entry name" value="Transglut_core"/>
    <property type="match status" value="1"/>
</dbReference>
<dbReference type="OrthoDB" id="9804023at2"/>
<dbReference type="AlphaFoldDB" id="A0A4S4FXC5"/>
<feature type="transmembrane region" description="Helical" evidence="1">
    <location>
        <begin position="72"/>
        <end position="96"/>
    </location>
</feature>
<feature type="transmembrane region" description="Helical" evidence="1">
    <location>
        <begin position="151"/>
        <end position="172"/>
    </location>
</feature>
<evidence type="ECO:0000259" key="2">
    <source>
        <dbReference type="SMART" id="SM00460"/>
    </source>
</evidence>
<dbReference type="Proteomes" id="UP000307380">
    <property type="component" value="Unassembled WGS sequence"/>
</dbReference>
<reference evidence="3 4" key="1">
    <citation type="submission" date="2019-04" db="EMBL/GenBank/DDBJ databases">
        <authorList>
            <person name="Jiang L."/>
        </authorList>
    </citation>
    <scope>NUCLEOTIDE SEQUENCE [LARGE SCALE GENOMIC DNA]</scope>
    <source>
        <strain evidence="3 4">YIM 131861</strain>
    </source>
</reference>
<sequence>MARDQSRFAERGTTYWPLTGALVVLLLTACMALGPVLRNSAWWWGMAVTATVVLVSAAVFRRLRWPVSVVPVGALGVLLVFLTVFFGDGSGLLWVIPTPTTLERFGDLIQAGELSIQQQAVPAVPYPGILFLLCVGAGAIAIVLDTVAITLRAPAIAGALVLIPVAVPALITTSGTDILQLVLVAAAYLLLLRVDVRTRRAAEAANPDHGRSAARSFGPDRRGPGPVWGSLGVAAIAIVSALVLSAATPALSDTSVINSRSNGVLFGNGVSPLIDLGQDLRRPEETLALHYSSDADEHPYLKLLTLDTFSDDLEWVAGHGPINKGNGVDDIGSAPGLTSRIERTKTTTDVQIDNVISSWLPVPYPATSISGLAGNWTWDDTALTVSSEQSTTRNQRYTVKAIALKPTAAQLRDAGTDYPPDIAALSSVPAAAPPVIASTAKEVTAGTTNPYDAAVALQRYLRGNDFAYSTQAPIDQNYDGGSLGVIAKFLEVKKGYCIHFASTMAVMARTLGIPARLALGYLPGESQEAAFADRTRWDVSSHDLHTWPELYFPSVGWVPFEPTTGRGSIPDYALATGATDTSTSAPAAAEDKRPTNQGLLDAQHNAAGSSQAQGALGTWLQTAAIVLGIVVLLLAPLLVRRGIRFVRRRRLARAGPPSLAWREFVDTTLDYGIGISDTETPRHLADRAFSRPEDSAVRESLERLLVAVEYERYARPDAHPDVRTARVADLDAVLRALRIRASWPVRLRAALLPRSLWPAAFGPAPGTPAVSA</sequence>
<feature type="transmembrane region" description="Helical" evidence="1">
    <location>
        <begin position="178"/>
        <end position="196"/>
    </location>
</feature>
<gene>
    <name evidence="3" type="ORF">E6C70_02445</name>
</gene>
<dbReference type="InterPro" id="IPR052901">
    <property type="entry name" value="Bact_TGase-like"/>
</dbReference>
<accession>A0A4S4FXC5</accession>
<evidence type="ECO:0000256" key="1">
    <source>
        <dbReference type="SAM" id="Phobius"/>
    </source>
</evidence>
<keyword evidence="1" id="KW-1133">Transmembrane helix</keyword>
<keyword evidence="4" id="KW-1185">Reference proteome</keyword>
<evidence type="ECO:0000313" key="3">
    <source>
        <dbReference type="EMBL" id="THG34961.1"/>
    </source>
</evidence>
<dbReference type="SUPFAM" id="SSF54001">
    <property type="entry name" value="Cysteine proteinases"/>
    <property type="match status" value="1"/>
</dbReference>
<dbReference type="InterPro" id="IPR038765">
    <property type="entry name" value="Papain-like_cys_pep_sf"/>
</dbReference>
<dbReference type="PROSITE" id="PS51257">
    <property type="entry name" value="PROKAR_LIPOPROTEIN"/>
    <property type="match status" value="1"/>
</dbReference>
<dbReference type="PANTHER" id="PTHR42736">
    <property type="entry name" value="PROTEIN-GLUTAMINE GAMMA-GLUTAMYLTRANSFERASE"/>
    <property type="match status" value="1"/>
</dbReference>
<feature type="transmembrane region" description="Helical" evidence="1">
    <location>
        <begin position="41"/>
        <end position="60"/>
    </location>
</feature>
<dbReference type="RefSeq" id="WP_136421903.1">
    <property type="nucleotide sequence ID" value="NZ_SSSN01000003.1"/>
</dbReference>
<dbReference type="EMBL" id="SSSN01000003">
    <property type="protein sequence ID" value="THG34961.1"/>
    <property type="molecule type" value="Genomic_DNA"/>
</dbReference>
<feature type="transmembrane region" description="Helical" evidence="1">
    <location>
        <begin position="619"/>
        <end position="639"/>
    </location>
</feature>
<dbReference type="Pfam" id="PF11992">
    <property type="entry name" value="TgpA_N"/>
    <property type="match status" value="1"/>
</dbReference>
<feature type="domain" description="Transglutaminase-like" evidence="2">
    <location>
        <begin position="489"/>
        <end position="564"/>
    </location>
</feature>
<dbReference type="InterPro" id="IPR021878">
    <property type="entry name" value="TgpA_N"/>
</dbReference>
<keyword evidence="1" id="KW-0812">Transmembrane</keyword>
<proteinExistence type="predicted"/>
<feature type="transmembrane region" description="Helical" evidence="1">
    <location>
        <begin position="227"/>
        <end position="251"/>
    </location>
</feature>
<organism evidence="3 4">
    <name type="scientific">Orlajensenia flava</name>
    <dbReference type="NCBI Taxonomy" id="2565934"/>
    <lineage>
        <taxon>Bacteria</taxon>
        <taxon>Bacillati</taxon>
        <taxon>Actinomycetota</taxon>
        <taxon>Actinomycetes</taxon>
        <taxon>Micrococcales</taxon>
        <taxon>Microbacteriaceae</taxon>
        <taxon>Orlajensenia</taxon>
    </lineage>
</organism>
<feature type="transmembrane region" description="Helical" evidence="1">
    <location>
        <begin position="12"/>
        <end position="35"/>
    </location>
</feature>
<evidence type="ECO:0000313" key="4">
    <source>
        <dbReference type="Proteomes" id="UP000307380"/>
    </source>
</evidence>
<name>A0A4S4FXC5_9MICO</name>
<comment type="caution">
    <text evidence="3">The sequence shown here is derived from an EMBL/GenBank/DDBJ whole genome shotgun (WGS) entry which is preliminary data.</text>
</comment>
<dbReference type="Gene3D" id="3.10.620.30">
    <property type="match status" value="1"/>
</dbReference>
<dbReference type="SMART" id="SM00460">
    <property type="entry name" value="TGc"/>
    <property type="match status" value="1"/>
</dbReference>
<protein>
    <submittedName>
        <fullName evidence="3">Transglutaminase domain-containing protein</fullName>
    </submittedName>
</protein>
<keyword evidence="1" id="KW-0472">Membrane</keyword>
<dbReference type="InterPro" id="IPR002931">
    <property type="entry name" value="Transglutaminase-like"/>
</dbReference>
<dbReference type="PANTHER" id="PTHR42736:SF1">
    <property type="entry name" value="PROTEIN-GLUTAMINE GAMMA-GLUTAMYLTRANSFERASE"/>
    <property type="match status" value="1"/>
</dbReference>